<reference evidence="3 4" key="1">
    <citation type="submission" date="2022-05" db="EMBL/GenBank/DDBJ databases">
        <authorList>
            <consortium name="Genoscope - CEA"/>
            <person name="William W."/>
        </authorList>
    </citation>
    <scope>NUCLEOTIDE SEQUENCE [LARGE SCALE GENOMIC DNA]</scope>
</reference>
<dbReference type="Proteomes" id="UP001159428">
    <property type="component" value="Unassembled WGS sequence"/>
</dbReference>
<name>A0AAU9XY19_9CNID</name>
<feature type="region of interest" description="Disordered" evidence="2">
    <location>
        <begin position="385"/>
        <end position="436"/>
    </location>
</feature>
<evidence type="ECO:0000256" key="1">
    <source>
        <dbReference type="SAM" id="Coils"/>
    </source>
</evidence>
<protein>
    <submittedName>
        <fullName evidence="3">Uncharacterized protein</fullName>
    </submittedName>
</protein>
<evidence type="ECO:0000256" key="2">
    <source>
        <dbReference type="SAM" id="MobiDB-lite"/>
    </source>
</evidence>
<dbReference type="EMBL" id="CALNXJ010000083">
    <property type="protein sequence ID" value="CAH3162199.1"/>
    <property type="molecule type" value="Genomic_DNA"/>
</dbReference>
<dbReference type="AlphaFoldDB" id="A0AAU9XY19"/>
<comment type="caution">
    <text evidence="3">The sequence shown here is derived from an EMBL/GenBank/DDBJ whole genome shotgun (WGS) entry which is preliminary data.</text>
</comment>
<keyword evidence="4" id="KW-1185">Reference proteome</keyword>
<proteinExistence type="predicted"/>
<evidence type="ECO:0000313" key="3">
    <source>
        <dbReference type="EMBL" id="CAH3162199.1"/>
    </source>
</evidence>
<gene>
    <name evidence="3" type="ORF">PMEA_00034087</name>
</gene>
<accession>A0AAU9XY19</accession>
<keyword evidence="1" id="KW-0175">Coiled coil</keyword>
<evidence type="ECO:0000313" key="4">
    <source>
        <dbReference type="Proteomes" id="UP001159428"/>
    </source>
</evidence>
<organism evidence="3 4">
    <name type="scientific">Pocillopora meandrina</name>
    <dbReference type="NCBI Taxonomy" id="46732"/>
    <lineage>
        <taxon>Eukaryota</taxon>
        <taxon>Metazoa</taxon>
        <taxon>Cnidaria</taxon>
        <taxon>Anthozoa</taxon>
        <taxon>Hexacorallia</taxon>
        <taxon>Scleractinia</taxon>
        <taxon>Astrocoeniina</taxon>
        <taxon>Pocilloporidae</taxon>
        <taxon>Pocillopora</taxon>
    </lineage>
</organism>
<feature type="coiled-coil region" evidence="1">
    <location>
        <begin position="25"/>
        <end position="94"/>
    </location>
</feature>
<feature type="compositionally biased region" description="Polar residues" evidence="2">
    <location>
        <begin position="420"/>
        <end position="432"/>
    </location>
</feature>
<sequence>MESSAQESSQRDTPRELDLFGEEALEEILDSYDSLRAQIEQLQLHCEKLVTDKATVDQLLIDKEKENQLIKEKLQEEINNLRKLNIQLLSSQNTTEKDLSHSSGLVKEIFDSDQVHKKKLEADAKVDALQLKLLEKDKHISNLEWQLVDSDATIASLQAERDRLALELDCTLAREQESDLQALGAVGDISGYTDPLDNSDYGLVESGFVDDMPIRRVRKQPRRHLSDLTTRGTSHFDDFGAIVAGHVSLSDYDVPTLTDKESYGLGGLRRATNFSNINNIDACENFHSVTPQSSSSNVHLQDWESFDESDAKQSSSLNRNKWDRLSDVYDQTDRGGSDLKSEKEDMWTFTPDSIINVSTAQLWCFVAGEELSPLPGESNFFRRFSKDSNIPSNDNTPHKGTKNIQRAESLPSDRRRVDINSGTHQKTASQPIGKTDSFILQTNYNTQTSNNNKNVSSKKLEEYHKWKVSGCKGDPPAKLKISQ</sequence>